<dbReference type="GO" id="GO:0005524">
    <property type="term" value="F:ATP binding"/>
    <property type="evidence" value="ECO:0007669"/>
    <property type="project" value="UniProtKB-KW"/>
</dbReference>
<dbReference type="RefSeq" id="WP_136826054.1">
    <property type="nucleotide sequence ID" value="NZ_SWBP01000002.1"/>
</dbReference>
<keyword evidence="9" id="KW-1133">Transmembrane helix</keyword>
<feature type="domain" description="Histidine kinase" evidence="10">
    <location>
        <begin position="244"/>
        <end position="459"/>
    </location>
</feature>
<keyword evidence="5" id="KW-0418">Kinase</keyword>
<sequence length="465" mass="53776">MKKINAIYFIISICIVLIFCNTYFVFNYINHTAIELEEIQKISESSKYGSDLLSSIKDAETGQKGYLITQDTTYLKPFFAAKSNIITRKQLYLNQVKTFAFINKQFLSQLEKAITIKINELNTIIILVENQETTKAINIVKTNKGLMSMEYIRFLIRDANKLMAQQVKLLKGQLAQQQANIKFFMFIFNVLIVSTFIILILRLKNRDQKIANLLKNVIKQKDDLNLMANNLQDQNDILLKYTHILSHDLRSPIQNFDSLLSLYELENEEEEKKTVFMMIKNQSENLKSKMHQLIEELKKLHQKTTTQDSYHLDKIIESVIQQLQTEILHTKAKIILDLNKDIIFNGSGTFIESIMQNLISNALKYRDRSREPLIQIKTTLNKEKNKIEIIVADNGLGIDLKKHQAHLFEIYKTFHHHKDSKGVGLHLVKKIVTNLKGEISVESEVNVGTKFTINLPVDQKNNLAS</sequence>
<dbReference type="SUPFAM" id="SSF47384">
    <property type="entry name" value="Homodimeric domain of signal transducing histidine kinase"/>
    <property type="match status" value="1"/>
</dbReference>
<dbReference type="InterPro" id="IPR003594">
    <property type="entry name" value="HATPase_dom"/>
</dbReference>
<dbReference type="PROSITE" id="PS50109">
    <property type="entry name" value="HIS_KIN"/>
    <property type="match status" value="1"/>
</dbReference>
<evidence type="ECO:0000256" key="8">
    <source>
        <dbReference type="SAM" id="Coils"/>
    </source>
</evidence>
<feature type="coiled-coil region" evidence="8">
    <location>
        <begin position="214"/>
        <end position="303"/>
    </location>
</feature>
<dbReference type="Pfam" id="PF05227">
    <property type="entry name" value="CHASE3"/>
    <property type="match status" value="1"/>
</dbReference>
<dbReference type="OrthoDB" id="9811889at2"/>
<dbReference type="PANTHER" id="PTHR42878">
    <property type="entry name" value="TWO-COMPONENT HISTIDINE KINASE"/>
    <property type="match status" value="1"/>
</dbReference>
<dbReference type="InterPro" id="IPR004358">
    <property type="entry name" value="Sig_transdc_His_kin-like_C"/>
</dbReference>
<dbReference type="Pfam" id="PF02518">
    <property type="entry name" value="HATPase_c"/>
    <property type="match status" value="1"/>
</dbReference>
<keyword evidence="7" id="KW-0902">Two-component regulatory system</keyword>
<dbReference type="InterPro" id="IPR007891">
    <property type="entry name" value="CHASE3"/>
</dbReference>
<accession>A0A4U1C117</accession>
<reference evidence="11 12" key="1">
    <citation type="submission" date="2019-04" db="EMBL/GenBank/DDBJ databases">
        <title>Pedobacter sp. AR-3-17 sp. nov., isolated from Arctic soil.</title>
        <authorList>
            <person name="Dahal R.H."/>
            <person name="Kim D.-U."/>
        </authorList>
    </citation>
    <scope>NUCLEOTIDE SEQUENCE [LARGE SCALE GENOMIC DNA]</scope>
    <source>
        <strain evidence="11 12">AR-3-17</strain>
    </source>
</reference>
<dbReference type="PRINTS" id="PR00344">
    <property type="entry name" value="BCTRLSENSOR"/>
</dbReference>
<dbReference type="InterPro" id="IPR036890">
    <property type="entry name" value="HATPase_C_sf"/>
</dbReference>
<evidence type="ECO:0000313" key="12">
    <source>
        <dbReference type="Proteomes" id="UP000308181"/>
    </source>
</evidence>
<feature type="transmembrane region" description="Helical" evidence="9">
    <location>
        <begin position="183"/>
        <end position="201"/>
    </location>
</feature>
<evidence type="ECO:0000256" key="6">
    <source>
        <dbReference type="ARBA" id="ARBA00022840"/>
    </source>
</evidence>
<evidence type="ECO:0000256" key="2">
    <source>
        <dbReference type="ARBA" id="ARBA00012438"/>
    </source>
</evidence>
<organism evidence="11 12">
    <name type="scientific">Pedobacter cryophilus</name>
    <dbReference type="NCBI Taxonomy" id="2571271"/>
    <lineage>
        <taxon>Bacteria</taxon>
        <taxon>Pseudomonadati</taxon>
        <taxon>Bacteroidota</taxon>
        <taxon>Sphingobacteriia</taxon>
        <taxon>Sphingobacteriales</taxon>
        <taxon>Sphingobacteriaceae</taxon>
        <taxon>Pedobacter</taxon>
    </lineage>
</organism>
<dbReference type="EMBL" id="SWBP01000002">
    <property type="protein sequence ID" value="TKB99242.1"/>
    <property type="molecule type" value="Genomic_DNA"/>
</dbReference>
<dbReference type="Gene3D" id="3.30.565.10">
    <property type="entry name" value="Histidine kinase-like ATPase, C-terminal domain"/>
    <property type="match status" value="1"/>
</dbReference>
<keyword evidence="3" id="KW-0808">Transferase</keyword>
<evidence type="ECO:0000256" key="9">
    <source>
        <dbReference type="SAM" id="Phobius"/>
    </source>
</evidence>
<evidence type="ECO:0000256" key="5">
    <source>
        <dbReference type="ARBA" id="ARBA00022777"/>
    </source>
</evidence>
<protein>
    <recommendedName>
        <fullName evidence="2">histidine kinase</fullName>
        <ecNumber evidence="2">2.7.13.3</ecNumber>
    </recommendedName>
</protein>
<comment type="caution">
    <text evidence="11">The sequence shown here is derived from an EMBL/GenBank/DDBJ whole genome shotgun (WGS) entry which is preliminary data.</text>
</comment>
<feature type="transmembrane region" description="Helical" evidence="9">
    <location>
        <begin position="7"/>
        <end position="26"/>
    </location>
</feature>
<dbReference type="EC" id="2.7.13.3" evidence="2"/>
<comment type="catalytic activity">
    <reaction evidence="1">
        <text>ATP + protein L-histidine = ADP + protein N-phospho-L-histidine.</text>
        <dbReference type="EC" id="2.7.13.3"/>
    </reaction>
</comment>
<evidence type="ECO:0000259" key="10">
    <source>
        <dbReference type="PROSITE" id="PS50109"/>
    </source>
</evidence>
<dbReference type="GO" id="GO:0030295">
    <property type="term" value="F:protein kinase activator activity"/>
    <property type="evidence" value="ECO:0007669"/>
    <property type="project" value="TreeGrafter"/>
</dbReference>
<dbReference type="GO" id="GO:0000156">
    <property type="term" value="F:phosphorelay response regulator activity"/>
    <property type="evidence" value="ECO:0007669"/>
    <property type="project" value="TreeGrafter"/>
</dbReference>
<keyword evidence="4" id="KW-0547">Nucleotide-binding</keyword>
<dbReference type="PANTHER" id="PTHR42878:SF7">
    <property type="entry name" value="SENSOR HISTIDINE KINASE GLRK"/>
    <property type="match status" value="1"/>
</dbReference>
<evidence type="ECO:0000256" key="4">
    <source>
        <dbReference type="ARBA" id="ARBA00022741"/>
    </source>
</evidence>
<evidence type="ECO:0000256" key="7">
    <source>
        <dbReference type="ARBA" id="ARBA00023012"/>
    </source>
</evidence>
<dbReference type="Proteomes" id="UP000308181">
    <property type="component" value="Unassembled WGS sequence"/>
</dbReference>
<evidence type="ECO:0000256" key="1">
    <source>
        <dbReference type="ARBA" id="ARBA00000085"/>
    </source>
</evidence>
<keyword evidence="6" id="KW-0067">ATP-binding</keyword>
<dbReference type="SUPFAM" id="SSF55874">
    <property type="entry name" value="ATPase domain of HSP90 chaperone/DNA topoisomerase II/histidine kinase"/>
    <property type="match status" value="1"/>
</dbReference>
<keyword evidence="12" id="KW-1185">Reference proteome</keyword>
<dbReference type="SMART" id="SM00387">
    <property type="entry name" value="HATPase_c"/>
    <property type="match status" value="1"/>
</dbReference>
<gene>
    <name evidence="11" type="ORF">FA046_09045</name>
</gene>
<name>A0A4U1C117_9SPHI</name>
<dbReference type="AlphaFoldDB" id="A0A4U1C117"/>
<dbReference type="GO" id="GO:0000155">
    <property type="term" value="F:phosphorelay sensor kinase activity"/>
    <property type="evidence" value="ECO:0007669"/>
    <property type="project" value="InterPro"/>
</dbReference>
<proteinExistence type="predicted"/>
<evidence type="ECO:0000313" key="11">
    <source>
        <dbReference type="EMBL" id="TKB99242.1"/>
    </source>
</evidence>
<keyword evidence="9" id="KW-0472">Membrane</keyword>
<dbReference type="GO" id="GO:0007234">
    <property type="term" value="P:osmosensory signaling via phosphorelay pathway"/>
    <property type="evidence" value="ECO:0007669"/>
    <property type="project" value="TreeGrafter"/>
</dbReference>
<dbReference type="InterPro" id="IPR005467">
    <property type="entry name" value="His_kinase_dom"/>
</dbReference>
<evidence type="ECO:0000256" key="3">
    <source>
        <dbReference type="ARBA" id="ARBA00022679"/>
    </source>
</evidence>
<dbReference type="InterPro" id="IPR050351">
    <property type="entry name" value="BphY/WalK/GraS-like"/>
</dbReference>
<keyword evidence="8" id="KW-0175">Coiled coil</keyword>
<keyword evidence="9" id="KW-0812">Transmembrane</keyword>
<dbReference type="CDD" id="cd19410">
    <property type="entry name" value="HK9-like_sensor"/>
    <property type="match status" value="1"/>
</dbReference>
<dbReference type="InterPro" id="IPR036097">
    <property type="entry name" value="HisK_dim/P_sf"/>
</dbReference>